<sequence>MSTEAIPANAVEDFHAVMGQLDWPMHLVTAVSRDGERNGCLLGFATQCAIHPPRYFVFLSKNNHTFDVAEQAEALGVHFPDPGQIDLAIRFGTRTGDEVDKLASETWHDGPLGVPILDEVTRWFVGRILDRLEVGDHMGYLLEPVAASSAGHPRGQLGFQSVKHLDAGHDADPDED</sequence>
<dbReference type="Gene3D" id="2.30.110.10">
    <property type="entry name" value="Electron Transport, Fmn-binding Protein, Chain A"/>
    <property type="match status" value="1"/>
</dbReference>
<reference evidence="4" key="1">
    <citation type="journal article" date="2019" name="Int. J. Syst. Evol. Microbiol.">
        <title>The Global Catalogue of Microorganisms (GCM) 10K type strain sequencing project: providing services to taxonomists for standard genome sequencing and annotation.</title>
        <authorList>
            <consortium name="The Broad Institute Genomics Platform"/>
            <consortium name="The Broad Institute Genome Sequencing Center for Infectious Disease"/>
            <person name="Wu L."/>
            <person name="Ma J."/>
        </authorList>
    </citation>
    <scope>NUCLEOTIDE SEQUENCE [LARGE SCALE GENOMIC DNA]</scope>
    <source>
        <strain evidence="4">JCM 10671</strain>
    </source>
</reference>
<protein>
    <submittedName>
        <fullName evidence="3">Flavin reductase family protein</fullName>
    </submittedName>
</protein>
<dbReference type="Pfam" id="PF01613">
    <property type="entry name" value="Flavin_Reduct"/>
    <property type="match status" value="1"/>
</dbReference>
<dbReference type="InterPro" id="IPR050268">
    <property type="entry name" value="NADH-dep_flavin_reductase"/>
</dbReference>
<keyword evidence="1" id="KW-0560">Oxidoreductase</keyword>
<proteinExistence type="predicted"/>
<evidence type="ECO:0000313" key="3">
    <source>
        <dbReference type="EMBL" id="GAA0635380.1"/>
    </source>
</evidence>
<dbReference type="Proteomes" id="UP001500957">
    <property type="component" value="Unassembled WGS sequence"/>
</dbReference>
<organism evidence="3 4">
    <name type="scientific">Sporichthya brevicatena</name>
    <dbReference type="NCBI Taxonomy" id="171442"/>
    <lineage>
        <taxon>Bacteria</taxon>
        <taxon>Bacillati</taxon>
        <taxon>Actinomycetota</taxon>
        <taxon>Actinomycetes</taxon>
        <taxon>Sporichthyales</taxon>
        <taxon>Sporichthyaceae</taxon>
        <taxon>Sporichthya</taxon>
    </lineage>
</organism>
<evidence type="ECO:0000313" key="4">
    <source>
        <dbReference type="Proteomes" id="UP001500957"/>
    </source>
</evidence>
<gene>
    <name evidence="3" type="ORF">GCM10009547_44460</name>
</gene>
<dbReference type="InterPro" id="IPR012349">
    <property type="entry name" value="Split_barrel_FMN-bd"/>
</dbReference>
<name>A0ABP3SEW7_9ACTN</name>
<dbReference type="PANTHER" id="PTHR30466:SF15">
    <property type="entry name" value="POSSIBLE OXIDOREDUCTASE"/>
    <property type="match status" value="1"/>
</dbReference>
<keyword evidence="4" id="KW-1185">Reference proteome</keyword>
<dbReference type="PANTHER" id="PTHR30466">
    <property type="entry name" value="FLAVIN REDUCTASE"/>
    <property type="match status" value="1"/>
</dbReference>
<dbReference type="RefSeq" id="WP_344608944.1">
    <property type="nucleotide sequence ID" value="NZ_BAAAHE010000048.1"/>
</dbReference>
<evidence type="ECO:0000256" key="1">
    <source>
        <dbReference type="ARBA" id="ARBA00023002"/>
    </source>
</evidence>
<feature type="domain" description="Flavin reductase like" evidence="2">
    <location>
        <begin position="18"/>
        <end position="166"/>
    </location>
</feature>
<accession>A0ABP3SEW7</accession>
<dbReference type="SUPFAM" id="SSF50475">
    <property type="entry name" value="FMN-binding split barrel"/>
    <property type="match status" value="1"/>
</dbReference>
<comment type="caution">
    <text evidence="3">The sequence shown here is derived from an EMBL/GenBank/DDBJ whole genome shotgun (WGS) entry which is preliminary data.</text>
</comment>
<evidence type="ECO:0000259" key="2">
    <source>
        <dbReference type="SMART" id="SM00903"/>
    </source>
</evidence>
<dbReference type="InterPro" id="IPR002563">
    <property type="entry name" value="Flavin_Rdtase-like_dom"/>
</dbReference>
<dbReference type="SMART" id="SM00903">
    <property type="entry name" value="Flavin_Reduct"/>
    <property type="match status" value="1"/>
</dbReference>
<dbReference type="EMBL" id="BAAAHE010000048">
    <property type="protein sequence ID" value="GAA0635380.1"/>
    <property type="molecule type" value="Genomic_DNA"/>
</dbReference>